<dbReference type="NCBIfam" id="TIGR01221">
    <property type="entry name" value="rmlC"/>
    <property type="match status" value="1"/>
</dbReference>
<dbReference type="EMBL" id="OB662811">
    <property type="protein sequence ID" value="CAD7230597.1"/>
    <property type="molecule type" value="Genomic_DNA"/>
</dbReference>
<reference evidence="8" key="1">
    <citation type="submission" date="2020-11" db="EMBL/GenBank/DDBJ databases">
        <authorList>
            <person name="Tran Van P."/>
        </authorList>
    </citation>
    <scope>NUCLEOTIDE SEQUENCE</scope>
</reference>
<dbReference type="UniPathway" id="UPA00315">
    <property type="reaction ID" value="UER00080"/>
</dbReference>
<protein>
    <recommendedName>
        <fullName evidence="3">Methionine adenosyltransferase 2 subunit beta</fullName>
    </recommendedName>
    <alternativeName>
        <fullName evidence="4">Methionine adenosyltransferase II beta</fullName>
    </alternativeName>
</protein>
<evidence type="ECO:0000256" key="2">
    <source>
        <dbReference type="ARBA" id="ARBA00008656"/>
    </source>
</evidence>
<evidence type="ECO:0000313" key="8">
    <source>
        <dbReference type="EMBL" id="CAD7230597.1"/>
    </source>
</evidence>
<dbReference type="InterPro" id="IPR014710">
    <property type="entry name" value="RmlC-like_jellyroll"/>
</dbReference>
<dbReference type="NCBIfam" id="TIGR01214">
    <property type="entry name" value="rmlD"/>
    <property type="match status" value="1"/>
</dbReference>
<dbReference type="InterPro" id="IPR029903">
    <property type="entry name" value="RmlD-like-bd"/>
</dbReference>
<name>A0A7R8ZQM1_9CRUS</name>
<gene>
    <name evidence="8" type="ORF">CTOB1V02_LOCUS8455</name>
</gene>
<evidence type="ECO:0000256" key="1">
    <source>
        <dbReference type="ARBA" id="ARBA00005224"/>
    </source>
</evidence>
<dbReference type="AlphaFoldDB" id="A0A7R8ZQM1"/>
<dbReference type="GO" id="GO:0006556">
    <property type="term" value="P:S-adenosylmethionine biosynthetic process"/>
    <property type="evidence" value="ECO:0007669"/>
    <property type="project" value="UniProtKB-UniPathway"/>
</dbReference>
<dbReference type="Gene3D" id="3.40.50.720">
    <property type="entry name" value="NAD(P)-binding Rossmann-like Domain"/>
    <property type="match status" value="1"/>
</dbReference>
<evidence type="ECO:0000256" key="5">
    <source>
        <dbReference type="ARBA" id="ARBA00045998"/>
    </source>
</evidence>
<dbReference type="SUPFAM" id="SSF51182">
    <property type="entry name" value="RmlC-like cupins"/>
    <property type="match status" value="1"/>
</dbReference>
<dbReference type="CDD" id="cd00438">
    <property type="entry name" value="cupin_RmlC"/>
    <property type="match status" value="1"/>
</dbReference>
<dbReference type="Gene3D" id="3.90.25.10">
    <property type="entry name" value="UDP-galactose 4-epimerase, domain 1"/>
    <property type="match status" value="1"/>
</dbReference>
<comment type="pathway">
    <text evidence="1">Amino-acid biosynthesis; S-adenosyl-L-methionine biosynthesis; S-adenosyl-L-methionine from L-methionine: step 1/1.</text>
</comment>
<dbReference type="GO" id="GO:0008830">
    <property type="term" value="F:dTDP-4-dehydrorhamnose 3,5-epimerase activity"/>
    <property type="evidence" value="ECO:0007669"/>
    <property type="project" value="InterPro"/>
</dbReference>
<dbReference type="GO" id="GO:0019305">
    <property type="term" value="P:dTDP-rhamnose biosynthetic process"/>
    <property type="evidence" value="ECO:0007669"/>
    <property type="project" value="TreeGrafter"/>
</dbReference>
<accession>A0A7R8ZQM1</accession>
<feature type="domain" description="RmlD-like substrate binding" evidence="7">
    <location>
        <begin position="175"/>
        <end position="434"/>
    </location>
</feature>
<dbReference type="InterPro" id="IPR005913">
    <property type="entry name" value="dTDP_dehydrorham_reduct"/>
</dbReference>
<dbReference type="GO" id="GO:0008831">
    <property type="term" value="F:dTDP-4-dehydrorhamnose reductase activity"/>
    <property type="evidence" value="ECO:0007669"/>
    <property type="project" value="TreeGrafter"/>
</dbReference>
<dbReference type="PANTHER" id="PTHR10491:SF4">
    <property type="entry name" value="METHIONINE ADENOSYLTRANSFERASE 2 SUBUNIT BETA"/>
    <property type="match status" value="1"/>
</dbReference>
<comment type="subunit">
    <text evidence="6">Heterotrimer; composed of a catalytic MAT2A homodimer that binds one regulatory MAT2B chain. Heterohexamer; composed of a central, catalytic MAT2A homotetramer flanked on either side by a regulatory MAT2B chain. NADP binding increases the affinity for MAT2A.</text>
</comment>
<evidence type="ECO:0000259" key="7">
    <source>
        <dbReference type="Pfam" id="PF04321"/>
    </source>
</evidence>
<dbReference type="InterPro" id="IPR011051">
    <property type="entry name" value="RmlC_Cupin_sf"/>
</dbReference>
<dbReference type="SUPFAM" id="SSF51735">
    <property type="entry name" value="NAD(P)-binding Rossmann-fold domains"/>
    <property type="match status" value="1"/>
</dbReference>
<evidence type="ECO:0000256" key="3">
    <source>
        <dbReference type="ARBA" id="ARBA00021596"/>
    </source>
</evidence>
<sequence>MEVRQTPLKDCYIIESSKLGDERGYFFEAFHAKKFQELTGIVTNFVQDNQSRSVKNVVRGLHMQRPPYAQAKLVRVLEGEVIDVAVDVRNGSPTYGQSFQILLSEQNMKQLFIPRGFLHGFSVLSDYATFFYKCDAYYHKESEDGVHPLDPDLAIDWGIEAENIILSDKDHIAQAFSELKAFIFVDYPEFDLSEKGLIESFFFTNQIDTVINCAAYTQVDLAEKEIEKSFQINADAVGLLAKEAREQKADFIHISTDYVFDGSSQNPYQETDPTDPINVYGKSKLAGEQAAFEHNPNTYVLRTSWLYSAYGQNFMKSMLRLFKERDSLGIVNDQHGSPTSAHDLAHAILHLLQSGHKKYGLYHFANSEHTTWFGFASAIANCAKSPIALKPILTKDYPTPAARPHYSILDCSKFQNSFDYAIRPWHIALEETYSIYKAMENGDQ</sequence>
<dbReference type="InterPro" id="IPR036291">
    <property type="entry name" value="NAD(P)-bd_dom_sf"/>
</dbReference>
<dbReference type="InterPro" id="IPR000888">
    <property type="entry name" value="RmlC-like"/>
</dbReference>
<dbReference type="PANTHER" id="PTHR10491">
    <property type="entry name" value="DTDP-4-DEHYDRORHAMNOSE REDUCTASE"/>
    <property type="match status" value="1"/>
</dbReference>
<comment type="similarity">
    <text evidence="2">Belongs to the dTDP-4-dehydrorhamnose reductase family. MAT2B subfamily.</text>
</comment>
<dbReference type="Gene3D" id="2.60.120.10">
    <property type="entry name" value="Jelly Rolls"/>
    <property type="match status" value="1"/>
</dbReference>
<comment type="function">
    <text evidence="5">Regulatory subunit of S-adenosylmethionine synthetase 2, an enzyme that catalyzes the formation of S-adenosylmethionine from methionine and ATP. Regulates MAT2A catalytic activity by changing its kinetic properties, increasing its affinity for L-methionine. Can bind NADP (in vitro).</text>
</comment>
<proteinExistence type="inferred from homology"/>
<dbReference type="CDD" id="cd05254">
    <property type="entry name" value="dTDP_HR_like_SDR_e"/>
    <property type="match status" value="1"/>
</dbReference>
<dbReference type="GO" id="GO:0005829">
    <property type="term" value="C:cytosol"/>
    <property type="evidence" value="ECO:0007669"/>
    <property type="project" value="TreeGrafter"/>
</dbReference>
<dbReference type="Pfam" id="PF04321">
    <property type="entry name" value="RmlD_sub_bind"/>
    <property type="match status" value="1"/>
</dbReference>
<evidence type="ECO:0000256" key="4">
    <source>
        <dbReference type="ARBA" id="ARBA00029977"/>
    </source>
</evidence>
<dbReference type="OrthoDB" id="6235964at2759"/>
<evidence type="ECO:0000256" key="6">
    <source>
        <dbReference type="ARBA" id="ARBA00046786"/>
    </source>
</evidence>
<organism evidence="8">
    <name type="scientific">Cyprideis torosa</name>
    <dbReference type="NCBI Taxonomy" id="163714"/>
    <lineage>
        <taxon>Eukaryota</taxon>
        <taxon>Metazoa</taxon>
        <taxon>Ecdysozoa</taxon>
        <taxon>Arthropoda</taxon>
        <taxon>Crustacea</taxon>
        <taxon>Oligostraca</taxon>
        <taxon>Ostracoda</taxon>
        <taxon>Podocopa</taxon>
        <taxon>Podocopida</taxon>
        <taxon>Cytherocopina</taxon>
        <taxon>Cytheroidea</taxon>
        <taxon>Cytherideidae</taxon>
        <taxon>Cyprideis</taxon>
    </lineage>
</organism>